<name>A0A067BUI6_SAPPC</name>
<accession>A0A067BUI6</accession>
<dbReference type="KEGG" id="spar:SPRG_15507"/>
<dbReference type="EMBL" id="KK583466">
    <property type="protein sequence ID" value="KDO18262.1"/>
    <property type="molecule type" value="Genomic_DNA"/>
</dbReference>
<dbReference type="PROSITE" id="PS50089">
    <property type="entry name" value="ZF_RING_2"/>
    <property type="match status" value="1"/>
</dbReference>
<proteinExistence type="predicted"/>
<dbReference type="VEuPathDB" id="FungiDB:SPRG_15507"/>
<organism evidence="4 5">
    <name type="scientific">Saprolegnia parasitica (strain CBS 223.65)</name>
    <dbReference type="NCBI Taxonomy" id="695850"/>
    <lineage>
        <taxon>Eukaryota</taxon>
        <taxon>Sar</taxon>
        <taxon>Stramenopiles</taxon>
        <taxon>Oomycota</taxon>
        <taxon>Saprolegniomycetes</taxon>
        <taxon>Saprolegniales</taxon>
        <taxon>Saprolegniaceae</taxon>
        <taxon>Saprolegnia</taxon>
    </lineage>
</organism>
<dbReference type="AlphaFoldDB" id="A0A067BUI6"/>
<dbReference type="Proteomes" id="UP000030745">
    <property type="component" value="Unassembled WGS sequence"/>
</dbReference>
<dbReference type="InterPro" id="IPR001841">
    <property type="entry name" value="Znf_RING"/>
</dbReference>
<dbReference type="InterPro" id="IPR036871">
    <property type="entry name" value="PX_dom_sf"/>
</dbReference>
<dbReference type="RefSeq" id="XP_012211028.1">
    <property type="nucleotide sequence ID" value="XM_012355638.1"/>
</dbReference>
<evidence type="ECO:0000313" key="5">
    <source>
        <dbReference type="Proteomes" id="UP000030745"/>
    </source>
</evidence>
<gene>
    <name evidence="4" type="ORF">SPRG_15507</name>
</gene>
<evidence type="ECO:0000313" key="4">
    <source>
        <dbReference type="EMBL" id="KDO18262.1"/>
    </source>
</evidence>
<protein>
    <recommendedName>
        <fullName evidence="6">RING-type domain-containing protein</fullName>
    </recommendedName>
</protein>
<evidence type="ECO:0008006" key="6">
    <source>
        <dbReference type="Google" id="ProtNLM"/>
    </source>
</evidence>
<evidence type="ECO:0000256" key="1">
    <source>
        <dbReference type="PROSITE-ProRule" id="PRU00175"/>
    </source>
</evidence>
<dbReference type="GO" id="GO:0008270">
    <property type="term" value="F:zinc ion binding"/>
    <property type="evidence" value="ECO:0007669"/>
    <property type="project" value="UniProtKB-KW"/>
</dbReference>
<dbReference type="OMA" id="VHAPACG"/>
<feature type="domain" description="PX" evidence="3">
    <location>
        <begin position="7"/>
        <end position="144"/>
    </location>
</feature>
<dbReference type="STRING" id="695850.A0A067BUI6"/>
<dbReference type="OrthoDB" id="81959at2759"/>
<feature type="domain" description="RING-type" evidence="2">
    <location>
        <begin position="180"/>
        <end position="220"/>
    </location>
</feature>
<dbReference type="PROSITE" id="PS50195">
    <property type="entry name" value="PX"/>
    <property type="match status" value="1"/>
</dbReference>
<keyword evidence="1" id="KW-0479">Metal-binding</keyword>
<reference evidence="4 5" key="1">
    <citation type="journal article" date="2013" name="PLoS Genet.">
        <title>Distinctive expansion of potential virulence genes in the genome of the oomycete fish pathogen Saprolegnia parasitica.</title>
        <authorList>
            <person name="Jiang R.H."/>
            <person name="de Bruijn I."/>
            <person name="Haas B.J."/>
            <person name="Belmonte R."/>
            <person name="Lobach L."/>
            <person name="Christie J."/>
            <person name="van den Ackerveken G."/>
            <person name="Bottin A."/>
            <person name="Bulone V."/>
            <person name="Diaz-Moreno S.M."/>
            <person name="Dumas B."/>
            <person name="Fan L."/>
            <person name="Gaulin E."/>
            <person name="Govers F."/>
            <person name="Grenville-Briggs L.J."/>
            <person name="Horner N.R."/>
            <person name="Levin J.Z."/>
            <person name="Mammella M."/>
            <person name="Meijer H.J."/>
            <person name="Morris P."/>
            <person name="Nusbaum C."/>
            <person name="Oome S."/>
            <person name="Phillips A.J."/>
            <person name="van Rooyen D."/>
            <person name="Rzeszutek E."/>
            <person name="Saraiva M."/>
            <person name="Secombes C.J."/>
            <person name="Seidl M.F."/>
            <person name="Snel B."/>
            <person name="Stassen J.H."/>
            <person name="Sykes S."/>
            <person name="Tripathy S."/>
            <person name="van den Berg H."/>
            <person name="Vega-Arreguin J.C."/>
            <person name="Wawra S."/>
            <person name="Young S.K."/>
            <person name="Zeng Q."/>
            <person name="Dieguez-Uribeondo J."/>
            <person name="Russ C."/>
            <person name="Tyler B.M."/>
            <person name="van West P."/>
        </authorList>
    </citation>
    <scope>NUCLEOTIDE SEQUENCE [LARGE SCALE GENOMIC DNA]</scope>
    <source>
        <strain evidence="4 5">CBS 223.65</strain>
    </source>
</reference>
<dbReference type="InterPro" id="IPR001683">
    <property type="entry name" value="PX_dom"/>
</dbReference>
<dbReference type="Gene3D" id="3.30.1520.10">
    <property type="entry name" value="Phox-like domain"/>
    <property type="match status" value="1"/>
</dbReference>
<keyword evidence="1" id="KW-0862">Zinc</keyword>
<keyword evidence="1" id="KW-0863">Zinc-finger</keyword>
<evidence type="ECO:0000259" key="2">
    <source>
        <dbReference type="PROSITE" id="PS50089"/>
    </source>
</evidence>
<dbReference type="GeneID" id="24137230"/>
<keyword evidence="5" id="KW-1185">Reference proteome</keyword>
<dbReference type="Pfam" id="PF00787">
    <property type="entry name" value="PX"/>
    <property type="match status" value="1"/>
</dbReference>
<dbReference type="SUPFAM" id="SSF57850">
    <property type="entry name" value="RING/U-box"/>
    <property type="match status" value="1"/>
</dbReference>
<evidence type="ECO:0000259" key="3">
    <source>
        <dbReference type="PROSITE" id="PS50195"/>
    </source>
</evidence>
<sequence>MTMLAVDEASSTTTSIVVHPHAASSYVAYTFLITCPSTKVTWTLTKRYSACYALRKALQRLEKGIETELSRPLHTALTMPFPPKHLFGQSADVVAQRAAALKHFVAMLVAIRATCLLTLVAHRGRTTAPSDTLFSLLQEFLEVPTHVSPNELRQTVAILSPDEAAAYAMYPDDDDEASSCGVCLAPLVPSACDTVHAPACGHHVHAACVVHGPAHCVLCRDRIA</sequence>
<dbReference type="SUPFAM" id="SSF64268">
    <property type="entry name" value="PX domain"/>
    <property type="match status" value="1"/>
</dbReference>
<dbReference type="GO" id="GO:0035091">
    <property type="term" value="F:phosphatidylinositol binding"/>
    <property type="evidence" value="ECO:0007669"/>
    <property type="project" value="InterPro"/>
</dbReference>